<dbReference type="EMBL" id="CP090958">
    <property type="protein sequence ID" value="WGW10693.1"/>
    <property type="molecule type" value="Genomic_DNA"/>
</dbReference>
<accession>A0ABY8QP14</accession>
<protein>
    <submittedName>
        <fullName evidence="3">LpqB family beta-propeller domain-containing protein</fullName>
    </submittedName>
</protein>
<evidence type="ECO:0000313" key="4">
    <source>
        <dbReference type="Proteomes" id="UP001209083"/>
    </source>
</evidence>
<organism evidence="3 4">
    <name type="scientific">Saxibacter everestensis</name>
    <dbReference type="NCBI Taxonomy" id="2909229"/>
    <lineage>
        <taxon>Bacteria</taxon>
        <taxon>Bacillati</taxon>
        <taxon>Actinomycetota</taxon>
        <taxon>Actinomycetes</taxon>
        <taxon>Micrococcales</taxon>
        <taxon>Brevibacteriaceae</taxon>
        <taxon>Saxibacter</taxon>
    </lineage>
</organism>
<dbReference type="SUPFAM" id="SSF82171">
    <property type="entry name" value="DPP6 N-terminal domain-like"/>
    <property type="match status" value="1"/>
</dbReference>
<dbReference type="InterPro" id="IPR019606">
    <property type="entry name" value="GerMN"/>
</dbReference>
<keyword evidence="4" id="KW-1185">Reference proteome</keyword>
<dbReference type="SMART" id="SM00909">
    <property type="entry name" value="Germane"/>
    <property type="match status" value="1"/>
</dbReference>
<reference evidence="3 4" key="1">
    <citation type="submission" date="2023-05" db="EMBL/GenBank/DDBJ databases">
        <title>Lithophilousrod everest ZFBP1038 complete genpme.</title>
        <authorList>
            <person name="Tian M."/>
        </authorList>
    </citation>
    <scope>NUCLEOTIDE SEQUENCE [LARGE SCALE GENOMIC DNA]</scope>
    <source>
        <strain evidence="3 4">ZFBP1038</strain>
    </source>
</reference>
<dbReference type="Pfam" id="PF10647">
    <property type="entry name" value="Gmad1"/>
    <property type="match status" value="1"/>
</dbReference>
<feature type="region of interest" description="Disordered" evidence="1">
    <location>
        <begin position="30"/>
        <end position="56"/>
    </location>
</feature>
<proteinExistence type="predicted"/>
<evidence type="ECO:0000259" key="2">
    <source>
        <dbReference type="SMART" id="SM00909"/>
    </source>
</evidence>
<gene>
    <name evidence="3" type="ORF">LWF01_11175</name>
</gene>
<evidence type="ECO:0000313" key="3">
    <source>
        <dbReference type="EMBL" id="WGW10693.1"/>
    </source>
</evidence>
<dbReference type="InterPro" id="IPR018910">
    <property type="entry name" value="LpqB_C"/>
</dbReference>
<dbReference type="Proteomes" id="UP001209083">
    <property type="component" value="Chromosome"/>
</dbReference>
<evidence type="ECO:0000256" key="1">
    <source>
        <dbReference type="SAM" id="MobiDB-lite"/>
    </source>
</evidence>
<dbReference type="Pfam" id="PF10646">
    <property type="entry name" value="Germane"/>
    <property type="match status" value="1"/>
</dbReference>
<dbReference type="Pfam" id="PF25976">
    <property type="entry name" value="LpqB_N"/>
    <property type="match status" value="1"/>
</dbReference>
<sequence>MLSSFRALVVGITMLLLVLSGCAGIPTSGPVGVGDPGTSDEDARSQISASGPEKGADPNKIVRGFIAAAEGTANNFAVAKKFLTQGAAATWNPLESVSIYPRGEYLNDIRGGIAEEGQEYSIDIPIAATVDSEGRYTAAAAGKSTKQMFGLTKVDGQWRISSVPNGIVLSESMFESVFDAYSVYFYDSGYDYLVPDVRWFIKRTAAATDLVQALLDGPVSWLGGAAISAFPEGTKLPLKAVTTLNGKATVTLDDAAQDVSNDQKSLMRQQIEATLRQIPSIQSVEVFAGSSEFGSTPEQEAQSNPQVEGEPVVVADGQLRQVSATQVDPISGVPSLAELKPSRPAASLAGNRYAFLGDGGKKLYEVGTDDPADIRVLAEGKSFVAPSYAPRDWLWTGEADNEGNLIAISGDGKPVTISAPWLADRELKAVQISRDGARIAVLSVGTGGQSSINVTGIRYESAGEPSGLNSPVDISTRFDDVKDISWAGDTELALVGRLTSETDFAPWRLVVGGPMSELGTVPEIQSITASSDGQSMYAGTAAGKLYSRSGGSWQELLDIKGSDPSYPG</sequence>
<feature type="domain" description="GerMN" evidence="2">
    <location>
        <begin position="207"/>
        <end position="297"/>
    </location>
</feature>
<name>A0ABY8QP14_9MICO</name>
<dbReference type="RefSeq" id="WP_349637473.1">
    <property type="nucleotide sequence ID" value="NZ_CP090958.1"/>
</dbReference>
<dbReference type="InterPro" id="IPR059026">
    <property type="entry name" value="LpqB_N"/>
</dbReference>